<accession>A0A1S4BYA5</accession>
<evidence type="ECO:0000313" key="2">
    <source>
        <dbReference type="RefSeq" id="XP_016493764.1"/>
    </source>
</evidence>
<dbReference type="AlphaFoldDB" id="A0A1S4BYA5"/>
<dbReference type="OrthoDB" id="1308582at2759"/>
<reference evidence="2" key="2">
    <citation type="submission" date="2025-08" db="UniProtKB">
        <authorList>
            <consortium name="RefSeq"/>
        </authorList>
    </citation>
    <scope>IDENTIFICATION</scope>
    <source>
        <tissue evidence="2">Leaf</tissue>
    </source>
</reference>
<organism evidence="1 2">
    <name type="scientific">Nicotiana tabacum</name>
    <name type="common">Common tobacco</name>
    <dbReference type="NCBI Taxonomy" id="4097"/>
    <lineage>
        <taxon>Eukaryota</taxon>
        <taxon>Viridiplantae</taxon>
        <taxon>Streptophyta</taxon>
        <taxon>Embryophyta</taxon>
        <taxon>Tracheophyta</taxon>
        <taxon>Spermatophyta</taxon>
        <taxon>Magnoliopsida</taxon>
        <taxon>eudicotyledons</taxon>
        <taxon>Gunneridae</taxon>
        <taxon>Pentapetalae</taxon>
        <taxon>asterids</taxon>
        <taxon>lamiids</taxon>
        <taxon>Solanales</taxon>
        <taxon>Solanaceae</taxon>
        <taxon>Nicotianoideae</taxon>
        <taxon>Nicotianeae</taxon>
        <taxon>Nicotiana</taxon>
    </lineage>
</organism>
<keyword evidence="1" id="KW-1185">Reference proteome</keyword>
<dbReference type="RefSeq" id="XP_016493764.1">
    <property type="nucleotide sequence ID" value="XM_016638278.1"/>
</dbReference>
<gene>
    <name evidence="2" type="primary">LOC107813069</name>
</gene>
<name>A0A1S4BYA5_TOBAC</name>
<sequence>MDSKEPNKCSYAEKRKAAMQLKRLDTQSQISAHSREAMLLSRRMRRQHSTKHSLLQSPFFAVPQQSTSSWDKAGFLKQTALTIREPPSLPEKVVGHQACTPTSWDNLEKGKGILDPPIICETGIPEKGVPMMGQNCFFVLPYLSLLKSCGVSLWQKEKSASHYGRRKSRQRFNWRSFGQGVPLFGFCQLYFSKFFGA</sequence>
<protein>
    <submittedName>
        <fullName evidence="2">Uncharacterized protein LOC107813069 isoform X2</fullName>
    </submittedName>
    <submittedName>
        <fullName evidence="2">Uncharacterized protein isoform X2</fullName>
    </submittedName>
</protein>
<reference evidence="1" key="1">
    <citation type="journal article" date="2014" name="Nat. Commun.">
        <title>The tobacco genome sequence and its comparison with those of tomato and potato.</title>
        <authorList>
            <person name="Sierro N."/>
            <person name="Battey J.N."/>
            <person name="Ouadi S."/>
            <person name="Bakaher N."/>
            <person name="Bovet L."/>
            <person name="Willig A."/>
            <person name="Goepfert S."/>
            <person name="Peitsch M.C."/>
            <person name="Ivanov N.V."/>
        </authorList>
    </citation>
    <scope>NUCLEOTIDE SEQUENCE [LARGE SCALE GENOMIC DNA]</scope>
</reference>
<proteinExistence type="predicted"/>
<evidence type="ECO:0000313" key="1">
    <source>
        <dbReference type="Proteomes" id="UP000790787"/>
    </source>
</evidence>
<dbReference type="GeneID" id="107813069"/>
<dbReference type="RefSeq" id="XP_016493764.1">
    <property type="nucleotide sequence ID" value="XM_016638278.2"/>
</dbReference>
<dbReference type="Proteomes" id="UP000790787">
    <property type="component" value="Chromosome 2"/>
</dbReference>